<evidence type="ECO:0000256" key="8">
    <source>
        <dbReference type="ARBA" id="ARBA00022989"/>
    </source>
</evidence>
<feature type="transmembrane region" description="Helical" evidence="11">
    <location>
        <begin position="106"/>
        <end position="128"/>
    </location>
</feature>
<dbReference type="SUPFAM" id="SSF50156">
    <property type="entry name" value="PDZ domain-like"/>
    <property type="match status" value="2"/>
</dbReference>
<keyword evidence="9 11" id="KW-0482">Metalloprotease</keyword>
<accession>A0ABW5E244</accession>
<evidence type="ECO:0000256" key="10">
    <source>
        <dbReference type="ARBA" id="ARBA00023136"/>
    </source>
</evidence>
<evidence type="ECO:0000313" key="14">
    <source>
        <dbReference type="Proteomes" id="UP001597297"/>
    </source>
</evidence>
<gene>
    <name evidence="13" type="primary">rseP</name>
    <name evidence="13" type="ORF">ACFSQZ_09400</name>
</gene>
<evidence type="ECO:0000256" key="2">
    <source>
        <dbReference type="ARBA" id="ARBA00004141"/>
    </source>
</evidence>
<reference evidence="14" key="1">
    <citation type="journal article" date="2019" name="Int. J. Syst. Evol. Microbiol.">
        <title>The Global Catalogue of Microorganisms (GCM) 10K type strain sequencing project: providing services to taxonomists for standard genome sequencing and annotation.</title>
        <authorList>
            <consortium name="The Broad Institute Genomics Platform"/>
            <consortium name="The Broad Institute Genome Sequencing Center for Infectious Disease"/>
            <person name="Wu L."/>
            <person name="Ma J."/>
        </authorList>
    </citation>
    <scope>NUCLEOTIDE SEQUENCE [LARGE SCALE GENOMIC DNA]</scope>
    <source>
        <strain evidence="14">JCM 16545</strain>
    </source>
</reference>
<evidence type="ECO:0000313" key="13">
    <source>
        <dbReference type="EMBL" id="MFD2276681.1"/>
    </source>
</evidence>
<comment type="similarity">
    <text evidence="3 11">Belongs to the peptidase M50B family.</text>
</comment>
<evidence type="ECO:0000256" key="11">
    <source>
        <dbReference type="RuleBase" id="RU362031"/>
    </source>
</evidence>
<keyword evidence="11" id="KW-0479">Metal-binding</keyword>
<dbReference type="InterPro" id="IPR001478">
    <property type="entry name" value="PDZ"/>
</dbReference>
<dbReference type="PROSITE" id="PS50106">
    <property type="entry name" value="PDZ"/>
    <property type="match status" value="2"/>
</dbReference>
<dbReference type="CDD" id="cd06163">
    <property type="entry name" value="S2P-M50_PDZ_RseP-like"/>
    <property type="match status" value="1"/>
</dbReference>
<dbReference type="InterPro" id="IPR041489">
    <property type="entry name" value="PDZ_6"/>
</dbReference>
<evidence type="ECO:0000256" key="9">
    <source>
        <dbReference type="ARBA" id="ARBA00023049"/>
    </source>
</evidence>
<feature type="transmembrane region" description="Helical" evidence="11">
    <location>
        <begin position="391"/>
        <end position="412"/>
    </location>
</feature>
<comment type="cofactor">
    <cofactor evidence="1 11">
        <name>Zn(2+)</name>
        <dbReference type="ChEBI" id="CHEBI:29105"/>
    </cofactor>
</comment>
<proteinExistence type="inferred from homology"/>
<evidence type="ECO:0000256" key="5">
    <source>
        <dbReference type="ARBA" id="ARBA00022692"/>
    </source>
</evidence>
<organism evidence="13 14">
    <name type="scientific">Rubritalea spongiae</name>
    <dbReference type="NCBI Taxonomy" id="430797"/>
    <lineage>
        <taxon>Bacteria</taxon>
        <taxon>Pseudomonadati</taxon>
        <taxon>Verrucomicrobiota</taxon>
        <taxon>Verrucomicrobiia</taxon>
        <taxon>Verrucomicrobiales</taxon>
        <taxon>Rubritaleaceae</taxon>
        <taxon>Rubritalea</taxon>
    </lineage>
</organism>
<dbReference type="Pfam" id="PF02163">
    <property type="entry name" value="Peptidase_M50"/>
    <property type="match status" value="1"/>
</dbReference>
<dbReference type="PANTHER" id="PTHR42837:SF2">
    <property type="entry name" value="MEMBRANE METALLOPROTEASE ARASP2, CHLOROPLASTIC-RELATED"/>
    <property type="match status" value="1"/>
</dbReference>
<feature type="domain" description="PDZ" evidence="12">
    <location>
        <begin position="216"/>
        <end position="290"/>
    </location>
</feature>
<protein>
    <recommendedName>
        <fullName evidence="11">Zinc metalloprotease</fullName>
        <ecNumber evidence="11">3.4.24.-</ecNumber>
    </recommendedName>
</protein>
<dbReference type="Proteomes" id="UP001597297">
    <property type="component" value="Unassembled WGS sequence"/>
</dbReference>
<feature type="domain" description="PDZ" evidence="12">
    <location>
        <begin position="141"/>
        <end position="200"/>
    </location>
</feature>
<dbReference type="NCBIfam" id="TIGR00054">
    <property type="entry name" value="RIP metalloprotease RseP"/>
    <property type="match status" value="1"/>
</dbReference>
<dbReference type="GO" id="GO:0008237">
    <property type="term" value="F:metallopeptidase activity"/>
    <property type="evidence" value="ECO:0007669"/>
    <property type="project" value="UniProtKB-KW"/>
</dbReference>
<keyword evidence="8 11" id="KW-1133">Transmembrane helix</keyword>
<keyword evidence="7 11" id="KW-0862">Zinc</keyword>
<evidence type="ECO:0000256" key="7">
    <source>
        <dbReference type="ARBA" id="ARBA00022833"/>
    </source>
</evidence>
<evidence type="ECO:0000256" key="6">
    <source>
        <dbReference type="ARBA" id="ARBA00022801"/>
    </source>
</evidence>
<comment type="subcellular location">
    <subcellularLocation>
        <location evidence="2">Membrane</location>
        <topology evidence="2">Multi-pass membrane protein</topology>
    </subcellularLocation>
</comment>
<evidence type="ECO:0000256" key="3">
    <source>
        <dbReference type="ARBA" id="ARBA00007931"/>
    </source>
</evidence>
<dbReference type="EC" id="3.4.24.-" evidence="11"/>
<evidence type="ECO:0000256" key="4">
    <source>
        <dbReference type="ARBA" id="ARBA00022670"/>
    </source>
</evidence>
<keyword evidence="14" id="KW-1185">Reference proteome</keyword>
<dbReference type="InterPro" id="IPR004387">
    <property type="entry name" value="Pept_M50_Zn"/>
</dbReference>
<feature type="transmembrane region" description="Helical" evidence="11">
    <location>
        <begin position="432"/>
        <end position="453"/>
    </location>
</feature>
<dbReference type="EMBL" id="JBHUJC010000026">
    <property type="protein sequence ID" value="MFD2276681.1"/>
    <property type="molecule type" value="Genomic_DNA"/>
</dbReference>
<dbReference type="InterPro" id="IPR036034">
    <property type="entry name" value="PDZ_sf"/>
</dbReference>
<dbReference type="Gene3D" id="2.30.42.10">
    <property type="match status" value="2"/>
</dbReference>
<dbReference type="PANTHER" id="PTHR42837">
    <property type="entry name" value="REGULATOR OF SIGMA-E PROTEASE RSEP"/>
    <property type="match status" value="1"/>
</dbReference>
<evidence type="ECO:0000256" key="1">
    <source>
        <dbReference type="ARBA" id="ARBA00001947"/>
    </source>
</evidence>
<name>A0ABW5E244_9BACT</name>
<sequence>MENFLTILKTIGLILAVIFSFNVIIFVHELGHFLAARWRGLEVERFQIWFGKPIWKKTINGVQYGLGTIPAGGFVALPQMAPMESIEGGNTDREKPLPPISPLDKIIVAFAGPLFSFLLAVVAAIVLWQVGKPKDLIDTQIVGYVAPEMPAATAGVLPGDKILKINGEDVKGFAGSLDSISERVVFSKGDSITLTVDRPGVGVMDIECGFFVPEAKSFLKRDGVRQIGIGPYGPVIVGSLMKGGPAEYSGFRVGDRVLSVEGIEVASTPHFSSILRENEGKLLTVEVKRGDEELTLKTMPLVPSNGYKLNPTQDPLPMIGMGFAPPEKVTELLHPSPWEQISATSRMMFVTIDGLFSKDSGIKVEHLSGPVGIGKVKYHIFQGEYPLRKMLYFWVLFNVNLAIFNLLPFPVLDGGHITMAVAEAIRKKPLNTRFLEVIQTGFVVVLLSVFVYVTMKDSFTSFTGEAPERDPNSPELPIWNKEDLEKAFGQA</sequence>
<keyword evidence="10 11" id="KW-0472">Membrane</keyword>
<dbReference type="RefSeq" id="WP_377094632.1">
    <property type="nucleotide sequence ID" value="NZ_JBHSJM010000001.1"/>
</dbReference>
<feature type="transmembrane region" description="Helical" evidence="11">
    <location>
        <begin position="7"/>
        <end position="28"/>
    </location>
</feature>
<keyword evidence="5 11" id="KW-0812">Transmembrane</keyword>
<comment type="caution">
    <text evidence="13">The sequence shown here is derived from an EMBL/GenBank/DDBJ whole genome shotgun (WGS) entry which is preliminary data.</text>
</comment>
<dbReference type="SMART" id="SM00228">
    <property type="entry name" value="PDZ"/>
    <property type="match status" value="2"/>
</dbReference>
<evidence type="ECO:0000259" key="12">
    <source>
        <dbReference type="PROSITE" id="PS50106"/>
    </source>
</evidence>
<keyword evidence="4" id="KW-0645">Protease</keyword>
<dbReference type="InterPro" id="IPR008915">
    <property type="entry name" value="Peptidase_M50"/>
</dbReference>
<keyword evidence="6 11" id="KW-0378">Hydrolase</keyword>
<dbReference type="Pfam" id="PF17820">
    <property type="entry name" value="PDZ_6"/>
    <property type="match status" value="2"/>
</dbReference>